<gene>
    <name evidence="2" type="ORF">RIF29_19507</name>
</gene>
<name>A0AAN9F3X1_CROPI</name>
<keyword evidence="1" id="KW-1133">Transmembrane helix</keyword>
<comment type="caution">
    <text evidence="2">The sequence shown here is derived from an EMBL/GenBank/DDBJ whole genome shotgun (WGS) entry which is preliminary data.</text>
</comment>
<evidence type="ECO:0000313" key="2">
    <source>
        <dbReference type="EMBL" id="KAK7266850.1"/>
    </source>
</evidence>
<dbReference type="PANTHER" id="PTHR35712">
    <property type="entry name" value="MYOSIN HEAVY CHAIN-LIKE PROTEIN"/>
    <property type="match status" value="1"/>
</dbReference>
<dbReference type="EMBL" id="JAYWIO010000004">
    <property type="protein sequence ID" value="KAK7266850.1"/>
    <property type="molecule type" value="Genomic_DNA"/>
</dbReference>
<reference evidence="2 3" key="1">
    <citation type="submission" date="2024-01" db="EMBL/GenBank/DDBJ databases">
        <title>The genomes of 5 underutilized Papilionoideae crops provide insights into root nodulation and disease resistanc.</title>
        <authorList>
            <person name="Yuan L."/>
        </authorList>
    </citation>
    <scope>NUCLEOTIDE SEQUENCE [LARGE SCALE GENOMIC DNA]</scope>
    <source>
        <strain evidence="2">ZHUSHIDOU_FW_LH</strain>
        <tissue evidence="2">Leaf</tissue>
    </source>
</reference>
<dbReference type="PANTHER" id="PTHR35712:SF1">
    <property type="entry name" value="MYOSIN HEAVY CHAIN-LIKE PROTEIN"/>
    <property type="match status" value="1"/>
</dbReference>
<dbReference type="AlphaFoldDB" id="A0AAN9F3X1"/>
<feature type="transmembrane region" description="Helical" evidence="1">
    <location>
        <begin position="170"/>
        <end position="188"/>
    </location>
</feature>
<keyword evidence="1" id="KW-0812">Transmembrane</keyword>
<evidence type="ECO:0000313" key="3">
    <source>
        <dbReference type="Proteomes" id="UP001372338"/>
    </source>
</evidence>
<evidence type="ECO:0000256" key="1">
    <source>
        <dbReference type="SAM" id="Phobius"/>
    </source>
</evidence>
<organism evidence="2 3">
    <name type="scientific">Crotalaria pallida</name>
    <name type="common">Smooth rattlebox</name>
    <name type="synonym">Crotalaria striata</name>
    <dbReference type="NCBI Taxonomy" id="3830"/>
    <lineage>
        <taxon>Eukaryota</taxon>
        <taxon>Viridiplantae</taxon>
        <taxon>Streptophyta</taxon>
        <taxon>Embryophyta</taxon>
        <taxon>Tracheophyta</taxon>
        <taxon>Spermatophyta</taxon>
        <taxon>Magnoliopsida</taxon>
        <taxon>eudicotyledons</taxon>
        <taxon>Gunneridae</taxon>
        <taxon>Pentapetalae</taxon>
        <taxon>rosids</taxon>
        <taxon>fabids</taxon>
        <taxon>Fabales</taxon>
        <taxon>Fabaceae</taxon>
        <taxon>Papilionoideae</taxon>
        <taxon>50 kb inversion clade</taxon>
        <taxon>genistoids sensu lato</taxon>
        <taxon>core genistoids</taxon>
        <taxon>Crotalarieae</taxon>
        <taxon>Crotalaria</taxon>
    </lineage>
</organism>
<keyword evidence="1" id="KW-0472">Membrane</keyword>
<accession>A0AAN9F3X1</accession>
<protein>
    <submittedName>
        <fullName evidence="2">Uncharacterized protein</fullName>
    </submittedName>
</protein>
<dbReference type="Proteomes" id="UP001372338">
    <property type="component" value="Unassembled WGS sequence"/>
</dbReference>
<proteinExistence type="predicted"/>
<keyword evidence="3" id="KW-1185">Reference proteome</keyword>
<sequence>MPHLPRMNKVIENDIADLKRYYCQDRDHIVTLLNDGESNIKSIVNVIDERVRRFDQSTIPNSIPERDAELEDHECRDVHISSQAKYVLESKRDGPSLLEAEAGGKGDVSDSDALALALQEKVSALLLLSQEEERHLLERNVNSALQRKIEDLQRNLLQTIWVEKKVRDTCAISGFFATILFSFLSFSFRDYFHPYPSPMKLI</sequence>